<dbReference type="AlphaFoldDB" id="A0AA39YBF2"/>
<sequence>MYNHVMRTWLLGTLMVTNNATLATLVDPEVQAVSLLLHDIGFDQSPNSPIVSPDRRFEVDGAIAAREFIKALASSKQWDDHPLQLVWDSIALHSEARYALFKEPDVATVSTTIHMDFGGPGNGVTRAEYDAVVAAFPKAGLRDAVLEAFMWLCRTKPGVTYDTYVQPFGERFVANYSAAGHQTIDLLLSAPSD</sequence>
<proteinExistence type="predicted"/>
<feature type="signal peptide" evidence="1">
    <location>
        <begin position="1"/>
        <end position="23"/>
    </location>
</feature>
<keyword evidence="1" id="KW-0732">Signal</keyword>
<evidence type="ECO:0008006" key="4">
    <source>
        <dbReference type="Google" id="ProtNLM"/>
    </source>
</evidence>
<name>A0AA39YBF2_9PEZI</name>
<gene>
    <name evidence="2" type="ORF">B0T16DRAFT_455895</name>
</gene>
<feature type="chain" id="PRO_5041376463" description="HD domain-containing protein" evidence="1">
    <location>
        <begin position="24"/>
        <end position="193"/>
    </location>
</feature>
<comment type="caution">
    <text evidence="2">The sequence shown here is derived from an EMBL/GenBank/DDBJ whole genome shotgun (WGS) entry which is preliminary data.</text>
</comment>
<keyword evidence="3" id="KW-1185">Reference proteome</keyword>
<reference evidence="2" key="1">
    <citation type="submission" date="2023-06" db="EMBL/GenBank/DDBJ databases">
        <title>Genome-scale phylogeny and comparative genomics of the fungal order Sordariales.</title>
        <authorList>
            <consortium name="Lawrence Berkeley National Laboratory"/>
            <person name="Hensen N."/>
            <person name="Bonometti L."/>
            <person name="Westerberg I."/>
            <person name="Brannstrom I.O."/>
            <person name="Guillou S."/>
            <person name="Cros-Aarteil S."/>
            <person name="Calhoun S."/>
            <person name="Haridas S."/>
            <person name="Kuo A."/>
            <person name="Mondo S."/>
            <person name="Pangilinan J."/>
            <person name="Riley R."/>
            <person name="Labutti K."/>
            <person name="Andreopoulos B."/>
            <person name="Lipzen A."/>
            <person name="Chen C."/>
            <person name="Yanf M."/>
            <person name="Daum C."/>
            <person name="Ng V."/>
            <person name="Clum A."/>
            <person name="Steindorff A."/>
            <person name="Ohm R."/>
            <person name="Martin F."/>
            <person name="Silar P."/>
            <person name="Natvig D."/>
            <person name="Lalanne C."/>
            <person name="Gautier V."/>
            <person name="Ament-Velasquez S.L."/>
            <person name="Kruys A."/>
            <person name="Hutchinson M.I."/>
            <person name="Powell A.J."/>
            <person name="Barry K."/>
            <person name="Miller A.N."/>
            <person name="Grigoriev I.V."/>
            <person name="Debuchy R."/>
            <person name="Gladieux P."/>
            <person name="Thoren M.H."/>
            <person name="Johannesson H."/>
        </authorList>
    </citation>
    <scope>NUCLEOTIDE SEQUENCE</scope>
    <source>
        <strain evidence="2">SMH2532-1</strain>
    </source>
</reference>
<evidence type="ECO:0000256" key="1">
    <source>
        <dbReference type="SAM" id="SignalP"/>
    </source>
</evidence>
<dbReference type="Proteomes" id="UP001174936">
    <property type="component" value="Unassembled WGS sequence"/>
</dbReference>
<evidence type="ECO:0000313" key="2">
    <source>
        <dbReference type="EMBL" id="KAK0648417.1"/>
    </source>
</evidence>
<dbReference type="SUPFAM" id="SSF109604">
    <property type="entry name" value="HD-domain/PDEase-like"/>
    <property type="match status" value="1"/>
</dbReference>
<organism evidence="2 3">
    <name type="scientific">Cercophora newfieldiana</name>
    <dbReference type="NCBI Taxonomy" id="92897"/>
    <lineage>
        <taxon>Eukaryota</taxon>
        <taxon>Fungi</taxon>
        <taxon>Dikarya</taxon>
        <taxon>Ascomycota</taxon>
        <taxon>Pezizomycotina</taxon>
        <taxon>Sordariomycetes</taxon>
        <taxon>Sordariomycetidae</taxon>
        <taxon>Sordariales</taxon>
        <taxon>Lasiosphaeriaceae</taxon>
        <taxon>Cercophora</taxon>
    </lineage>
</organism>
<dbReference type="PANTHER" id="PTHR35569:SF1">
    <property type="entry name" value="CYANAMIDE HYDRATASE DDI2-RELATED"/>
    <property type="match status" value="1"/>
</dbReference>
<protein>
    <recommendedName>
        <fullName evidence="4">HD domain-containing protein</fullName>
    </recommendedName>
</protein>
<evidence type="ECO:0000313" key="3">
    <source>
        <dbReference type="Proteomes" id="UP001174936"/>
    </source>
</evidence>
<dbReference type="EMBL" id="JAULSV010000003">
    <property type="protein sequence ID" value="KAK0648417.1"/>
    <property type="molecule type" value="Genomic_DNA"/>
</dbReference>
<dbReference type="PANTHER" id="PTHR35569">
    <property type="entry name" value="CYANAMIDE HYDRATASE DDI2-RELATED"/>
    <property type="match status" value="1"/>
</dbReference>
<accession>A0AA39YBF2</accession>